<sequence length="225" mass="23726">MRPSILFSSRHSSPSANPTLYFTEPSELTPWLELSSRDGASSSCETLAPEGASREDKSTARLSPLFVSTAADEGGLAAFLSHDSSAVRGDGSPDAEQAQEPYSEPHKRAHHSGAQSRLQPHNVALRPPVRAAVGRQALGSPLPLPPRLVGTVGPGGEWARDGGYAQSPVAGRQFPSQVQAGQGKPEARANSGQPFGPKYQPQPAPEAIHPTSSRKLHVGSRLAKH</sequence>
<feature type="region of interest" description="Disordered" evidence="1">
    <location>
        <begin position="1"/>
        <end position="60"/>
    </location>
</feature>
<feature type="region of interest" description="Disordered" evidence="1">
    <location>
        <begin position="137"/>
        <end position="225"/>
    </location>
</feature>
<reference evidence="2" key="1">
    <citation type="submission" date="2018-11" db="EMBL/GenBank/DDBJ databases">
        <authorList>
            <consortium name="Pathogen Informatics"/>
        </authorList>
    </citation>
    <scope>NUCLEOTIDE SEQUENCE</scope>
</reference>
<name>A0A448XMP2_9PLAT</name>
<gene>
    <name evidence="2" type="ORF">PXEA_LOCUS33837</name>
</gene>
<feature type="compositionally biased region" description="Polar residues" evidence="1">
    <location>
        <begin position="1"/>
        <end position="20"/>
    </location>
</feature>
<comment type="caution">
    <text evidence="2">The sequence shown here is derived from an EMBL/GenBank/DDBJ whole genome shotgun (WGS) entry which is preliminary data.</text>
</comment>
<accession>A0A448XMP2</accession>
<evidence type="ECO:0000256" key="1">
    <source>
        <dbReference type="SAM" id="MobiDB-lite"/>
    </source>
</evidence>
<protein>
    <submittedName>
        <fullName evidence="2">Uncharacterized protein</fullName>
    </submittedName>
</protein>
<evidence type="ECO:0000313" key="3">
    <source>
        <dbReference type="Proteomes" id="UP000784294"/>
    </source>
</evidence>
<dbReference type="EMBL" id="CAAALY010264724">
    <property type="protein sequence ID" value="VEL40397.1"/>
    <property type="molecule type" value="Genomic_DNA"/>
</dbReference>
<feature type="compositionally biased region" description="Basic residues" evidence="1">
    <location>
        <begin position="212"/>
        <end position="225"/>
    </location>
</feature>
<evidence type="ECO:0000313" key="2">
    <source>
        <dbReference type="EMBL" id="VEL40397.1"/>
    </source>
</evidence>
<organism evidence="2 3">
    <name type="scientific">Protopolystoma xenopodis</name>
    <dbReference type="NCBI Taxonomy" id="117903"/>
    <lineage>
        <taxon>Eukaryota</taxon>
        <taxon>Metazoa</taxon>
        <taxon>Spiralia</taxon>
        <taxon>Lophotrochozoa</taxon>
        <taxon>Platyhelminthes</taxon>
        <taxon>Monogenea</taxon>
        <taxon>Polyopisthocotylea</taxon>
        <taxon>Polystomatidea</taxon>
        <taxon>Polystomatidae</taxon>
        <taxon>Protopolystoma</taxon>
    </lineage>
</organism>
<keyword evidence="3" id="KW-1185">Reference proteome</keyword>
<dbReference type="Proteomes" id="UP000784294">
    <property type="component" value="Unassembled WGS sequence"/>
</dbReference>
<dbReference type="AlphaFoldDB" id="A0A448XMP2"/>
<proteinExistence type="predicted"/>
<feature type="region of interest" description="Disordered" evidence="1">
    <location>
        <begin position="84"/>
        <end position="120"/>
    </location>
</feature>